<dbReference type="GO" id="GO:0005524">
    <property type="term" value="F:ATP binding"/>
    <property type="evidence" value="ECO:0007669"/>
    <property type="project" value="UniProtKB-KW"/>
</dbReference>
<evidence type="ECO:0000256" key="5">
    <source>
        <dbReference type="ARBA" id="ARBA00022741"/>
    </source>
</evidence>
<dbReference type="SUPFAM" id="SSF52540">
    <property type="entry name" value="P-loop containing nucleoside triphosphate hydrolases"/>
    <property type="match status" value="1"/>
</dbReference>
<dbReference type="PANTHER" id="PTHR10763">
    <property type="entry name" value="CELL DIVISION CONTROL PROTEIN 6-RELATED"/>
    <property type="match status" value="1"/>
</dbReference>
<evidence type="ECO:0000256" key="11">
    <source>
        <dbReference type="SAM" id="MobiDB-lite"/>
    </source>
</evidence>
<protein>
    <recommendedName>
        <fullName evidence="10">Origin recognition complex subunit 1</fullName>
    </recommendedName>
</protein>
<evidence type="ECO:0000256" key="7">
    <source>
        <dbReference type="ARBA" id="ARBA00022842"/>
    </source>
</evidence>
<dbReference type="Pfam" id="PF00004">
    <property type="entry name" value="AAA"/>
    <property type="match status" value="1"/>
</dbReference>
<dbReference type="InterPro" id="IPR003593">
    <property type="entry name" value="AAA+_ATPase"/>
</dbReference>
<gene>
    <name evidence="13" type="ORF">DDE83_008968</name>
</gene>
<dbReference type="InterPro" id="IPR054425">
    <property type="entry name" value="Cdc6_ORC1-like_ATPase_lid"/>
</dbReference>
<keyword evidence="9 10" id="KW-0539">Nucleus</keyword>
<dbReference type="InterPro" id="IPR027417">
    <property type="entry name" value="P-loop_NTPase"/>
</dbReference>
<keyword evidence="7" id="KW-0460">Magnesium</keyword>
<evidence type="ECO:0000256" key="1">
    <source>
        <dbReference type="ARBA" id="ARBA00004123"/>
    </source>
</evidence>
<evidence type="ECO:0000256" key="8">
    <source>
        <dbReference type="ARBA" id="ARBA00023125"/>
    </source>
</evidence>
<comment type="caution">
    <text evidence="13">The sequence shown here is derived from an EMBL/GenBank/DDBJ whole genome shotgun (WGS) entry which is preliminary data.</text>
</comment>
<dbReference type="GO" id="GO:0033314">
    <property type="term" value="P:mitotic DNA replication checkpoint signaling"/>
    <property type="evidence" value="ECO:0007669"/>
    <property type="project" value="TreeGrafter"/>
</dbReference>
<feature type="region of interest" description="Disordered" evidence="11">
    <location>
        <begin position="840"/>
        <end position="896"/>
    </location>
</feature>
<evidence type="ECO:0000256" key="3">
    <source>
        <dbReference type="ARBA" id="ARBA00022705"/>
    </source>
</evidence>
<organism evidence="13 14">
    <name type="scientific">Stemphylium lycopersici</name>
    <name type="common">Tomato gray leaf spot disease fungus</name>
    <name type="synonym">Thyrospora lycopersici</name>
    <dbReference type="NCBI Taxonomy" id="183478"/>
    <lineage>
        <taxon>Eukaryota</taxon>
        <taxon>Fungi</taxon>
        <taxon>Dikarya</taxon>
        <taxon>Ascomycota</taxon>
        <taxon>Pezizomycotina</taxon>
        <taxon>Dothideomycetes</taxon>
        <taxon>Pleosporomycetidae</taxon>
        <taxon>Pleosporales</taxon>
        <taxon>Pleosporineae</taxon>
        <taxon>Pleosporaceae</taxon>
        <taxon>Stemphylium</taxon>
    </lineage>
</organism>
<dbReference type="GO" id="GO:0003682">
    <property type="term" value="F:chromatin binding"/>
    <property type="evidence" value="ECO:0007669"/>
    <property type="project" value="InterPro"/>
</dbReference>
<evidence type="ECO:0000256" key="4">
    <source>
        <dbReference type="ARBA" id="ARBA00022723"/>
    </source>
</evidence>
<dbReference type="SUPFAM" id="SSF82061">
    <property type="entry name" value="BAH domain"/>
    <property type="match status" value="1"/>
</dbReference>
<keyword evidence="5 10" id="KW-0547">Nucleotide-binding</keyword>
<dbReference type="CDD" id="cd18139">
    <property type="entry name" value="HLD_clamp_RarA"/>
    <property type="match status" value="1"/>
</dbReference>
<keyword evidence="8 10" id="KW-0238">DNA-binding</keyword>
<keyword evidence="14" id="KW-1185">Reference proteome</keyword>
<evidence type="ECO:0000256" key="9">
    <source>
        <dbReference type="ARBA" id="ARBA00023242"/>
    </source>
</evidence>
<feature type="region of interest" description="Disordered" evidence="11">
    <location>
        <begin position="237"/>
        <end position="275"/>
    </location>
</feature>
<dbReference type="EMBL" id="QGDH01000290">
    <property type="protein sequence ID" value="RAR01185.1"/>
    <property type="molecule type" value="Genomic_DNA"/>
</dbReference>
<dbReference type="Pfam" id="PF01426">
    <property type="entry name" value="BAH"/>
    <property type="match status" value="1"/>
</dbReference>
<accession>A0A364MRS0</accession>
<feature type="compositionally biased region" description="Polar residues" evidence="11">
    <location>
        <begin position="13"/>
        <end position="33"/>
    </location>
</feature>
<comment type="subunit">
    <text evidence="10">ORC is composed of six subunits.</text>
</comment>
<keyword evidence="4" id="KW-0479">Metal-binding</keyword>
<feature type="compositionally biased region" description="Polar residues" evidence="11">
    <location>
        <begin position="541"/>
        <end position="550"/>
    </location>
</feature>
<dbReference type="AlphaFoldDB" id="A0A364MRS0"/>
<dbReference type="SMART" id="SM00382">
    <property type="entry name" value="AAA"/>
    <property type="match status" value="1"/>
</dbReference>
<dbReference type="Gene3D" id="1.10.8.60">
    <property type="match status" value="1"/>
</dbReference>
<keyword evidence="3 10" id="KW-0235">DNA replication</keyword>
<dbReference type="Proteomes" id="UP000249619">
    <property type="component" value="Unassembled WGS sequence"/>
</dbReference>
<proteinExistence type="inferred from homology"/>
<dbReference type="InterPro" id="IPR003959">
    <property type="entry name" value="ATPase_AAA_core"/>
</dbReference>
<comment type="subcellular location">
    <subcellularLocation>
        <location evidence="1 10">Nucleus</location>
    </subcellularLocation>
</comment>
<feature type="region of interest" description="Disordered" evidence="11">
    <location>
        <begin position="499"/>
        <end position="555"/>
    </location>
</feature>
<dbReference type="FunFam" id="3.40.50.300:FF:000199">
    <property type="entry name" value="Origin recognition complex subunit 1"/>
    <property type="match status" value="1"/>
</dbReference>
<dbReference type="GO" id="GO:0005664">
    <property type="term" value="C:nuclear origin of replication recognition complex"/>
    <property type="evidence" value="ECO:0007669"/>
    <property type="project" value="TreeGrafter"/>
</dbReference>
<dbReference type="InterPro" id="IPR050311">
    <property type="entry name" value="ORC1/CDC6"/>
</dbReference>
<dbReference type="PANTHER" id="PTHR10763:SF23">
    <property type="entry name" value="ORIGIN RECOGNITION COMPLEX SUBUNIT 1"/>
    <property type="match status" value="1"/>
</dbReference>
<evidence type="ECO:0000259" key="12">
    <source>
        <dbReference type="PROSITE" id="PS51038"/>
    </source>
</evidence>
<dbReference type="InterPro" id="IPR004827">
    <property type="entry name" value="bZIP"/>
</dbReference>
<evidence type="ECO:0000256" key="2">
    <source>
        <dbReference type="ARBA" id="ARBA00008398"/>
    </source>
</evidence>
<dbReference type="OrthoDB" id="1926878at2759"/>
<comment type="function">
    <text evidence="10">Component of the origin recognition complex (ORC) that binds origins of replication. DNA-binding is ATP-dependent, however specific DNA sequences that define origins of replication have not been identified so far. ORC is required to assemble the pre-replication complex necessary to initiate DNA replication.</text>
</comment>
<dbReference type="GO" id="GO:0046872">
    <property type="term" value="F:metal ion binding"/>
    <property type="evidence" value="ECO:0007669"/>
    <property type="project" value="UniProtKB-KW"/>
</dbReference>
<keyword evidence="6 10" id="KW-0067">ATP-binding</keyword>
<dbReference type="PROSITE" id="PS00036">
    <property type="entry name" value="BZIP_BASIC"/>
    <property type="match status" value="1"/>
</dbReference>
<dbReference type="Gene3D" id="3.40.50.300">
    <property type="entry name" value="P-loop containing nucleotide triphosphate hydrolases"/>
    <property type="match status" value="1"/>
</dbReference>
<dbReference type="SUPFAM" id="SSF57959">
    <property type="entry name" value="Leucine zipper domain"/>
    <property type="match status" value="1"/>
</dbReference>
<comment type="similarity">
    <text evidence="2 10">Belongs to the ORC1 family.</text>
</comment>
<dbReference type="STRING" id="183478.A0A364MRS0"/>
<dbReference type="GO" id="GO:0006270">
    <property type="term" value="P:DNA replication initiation"/>
    <property type="evidence" value="ECO:0007669"/>
    <property type="project" value="TreeGrafter"/>
</dbReference>
<feature type="compositionally biased region" description="Polar residues" evidence="11">
    <location>
        <begin position="249"/>
        <end position="259"/>
    </location>
</feature>
<feature type="compositionally biased region" description="Low complexity" evidence="11">
    <location>
        <begin position="98"/>
        <end position="111"/>
    </location>
</feature>
<sequence>MHRHASYQYANPAPTTTRYSGTSSAFSASANPNEDWTKISDLAERRRIQNRIAQRNYRKKLKKRLEDLERRAASSSASPEQKPAELQPPQRSPRQEFPSPSSSDSSYTTPPAEDRTMFAHQWTRQLSTSPPPPFPVAYSSAYPAPDTVAYSMSYSTSPYHHTIPTTLTSDMPTYTYLPPPHSSPYSGLPSLVPSTKGEYYAEEDMSPFGVGYAAIGGIEIPPLHHSYADQIIAASASVTPSPSRRVAPSISSSTSATNKHSLRQPSPRPPLSMAPIKRSQVDKARQYLAGGAVFREDSDDELGYEDHPWEWIYDENAADDAQPDQSATPRKRKAAQLSQGKRIIGARMGSFKCKVGDAVLLKAEGNQAWVGIICDFHQDIEEDEKMAKFLWFSSEKEIRNQNKKRTDFLANELYISAAFDDNPLASINGTAKILSLERFQQLYPTGVKKSSRDHGKVFVCRRGCNTRTTTYTPEFTWENVYNNADDIHSLVDLVESQTKATRKGVGRPRKQQQQDLDEFVIPDSDDGGPPKTPRKRRKLNDATTPTSTRKSPAARKFLTPTHKRIIIKKQLEFTPLGTRVLDPSALNSPFQIARNQLHVSSVPAALPCREEEFSTVYSHLEAAITEGSGSCIYISGTPGTGKTATVREVVAQLQASVQAEELDDFIFVEINGMKVTDPHQSYSLLWQALRGDRVSPSHALELLEREFSTPSPRRVPCVVLMDELDQLVTKNQSVMYNFFNWPGLRHSRLIVLAVANTMDLPERTLSNKISSRLGLTRITFPGYTHDQLMQIIQSRLEGVPGNIVHPDAVQFAARKVAAVSGDARRALDICRRAVEIAETEAEIRSQDRDSEAQPATPSRTGRGSKGNQLQTSRSIKSTAEPDGQTKDQTGGPPAMRKGVVTMATIKQAISEATSSPLQQALRALPLASKVFLAALLARIRRSGIGEAILGDVVDEAKRLGLMSQLLPVHDYLLTPARVEMIDGTNGAVMQPLTPSKHRDTTSVGSKQSDLKAARALGLALAATELAEAGIIGVEARHGERVGRVRLGVGEDEVRLALGDDESVRGLGLGS</sequence>
<name>A0A364MRS0_STELY</name>
<feature type="compositionally biased region" description="Basic residues" evidence="11">
    <location>
        <begin position="500"/>
        <end position="510"/>
    </location>
</feature>
<dbReference type="InterPro" id="IPR043151">
    <property type="entry name" value="BAH_sf"/>
</dbReference>
<feature type="region of interest" description="Disordered" evidence="11">
    <location>
        <begin position="1"/>
        <end position="33"/>
    </location>
</feature>
<feature type="compositionally biased region" description="Acidic residues" evidence="11">
    <location>
        <begin position="515"/>
        <end position="526"/>
    </location>
</feature>
<dbReference type="InterPro" id="IPR046347">
    <property type="entry name" value="bZIP_sf"/>
</dbReference>
<dbReference type="GO" id="GO:0003688">
    <property type="term" value="F:DNA replication origin binding"/>
    <property type="evidence" value="ECO:0007669"/>
    <property type="project" value="UniProtKB-ARBA"/>
</dbReference>
<feature type="compositionally biased region" description="Basic and acidic residues" evidence="11">
    <location>
        <begin position="840"/>
        <end position="851"/>
    </location>
</feature>
<evidence type="ECO:0000313" key="13">
    <source>
        <dbReference type="EMBL" id="RAR01185.1"/>
    </source>
</evidence>
<dbReference type="CDD" id="cd14688">
    <property type="entry name" value="bZIP_YAP"/>
    <property type="match status" value="1"/>
</dbReference>
<evidence type="ECO:0000313" key="14">
    <source>
        <dbReference type="Proteomes" id="UP000249619"/>
    </source>
</evidence>
<reference evidence="14" key="1">
    <citation type="submission" date="2018-05" db="EMBL/GenBank/DDBJ databases">
        <title>Draft genome sequence of Stemphylium lycopersici strain CIDEFI 213.</title>
        <authorList>
            <person name="Medina R."/>
            <person name="Franco M.E.E."/>
            <person name="Lucentini C.G."/>
            <person name="Saparrat M.C.N."/>
            <person name="Balatti P.A."/>
        </authorList>
    </citation>
    <scope>NUCLEOTIDE SEQUENCE [LARGE SCALE GENOMIC DNA]</scope>
    <source>
        <strain evidence="14">CIDEFI 213</strain>
    </source>
</reference>
<dbReference type="GO" id="GO:0003700">
    <property type="term" value="F:DNA-binding transcription factor activity"/>
    <property type="evidence" value="ECO:0007669"/>
    <property type="project" value="InterPro"/>
</dbReference>
<feature type="compositionally biased region" description="Polar residues" evidence="11">
    <location>
        <begin position="853"/>
        <end position="877"/>
    </location>
</feature>
<dbReference type="CDD" id="cd00009">
    <property type="entry name" value="AAA"/>
    <property type="match status" value="1"/>
</dbReference>
<dbReference type="InterPro" id="IPR001025">
    <property type="entry name" value="BAH_dom"/>
</dbReference>
<dbReference type="PROSITE" id="PS51038">
    <property type="entry name" value="BAH"/>
    <property type="match status" value="1"/>
</dbReference>
<feature type="domain" description="BAH" evidence="12">
    <location>
        <begin position="351"/>
        <end position="475"/>
    </location>
</feature>
<dbReference type="GO" id="GO:0016887">
    <property type="term" value="F:ATP hydrolysis activity"/>
    <property type="evidence" value="ECO:0007669"/>
    <property type="project" value="InterPro"/>
</dbReference>
<evidence type="ECO:0000256" key="10">
    <source>
        <dbReference type="RuleBase" id="RU365058"/>
    </source>
</evidence>
<dbReference type="Gene3D" id="2.30.30.490">
    <property type="match status" value="1"/>
</dbReference>
<keyword evidence="13" id="KW-0378">Hydrolase</keyword>
<dbReference type="Pfam" id="PF22606">
    <property type="entry name" value="Cdc6-ORC-like_ATPase_lid"/>
    <property type="match status" value="1"/>
</dbReference>
<feature type="region of interest" description="Disordered" evidence="11">
    <location>
        <begin position="50"/>
        <end position="112"/>
    </location>
</feature>
<evidence type="ECO:0000256" key="6">
    <source>
        <dbReference type="ARBA" id="ARBA00022840"/>
    </source>
</evidence>